<organism evidence="3 4">
    <name type="scientific">Streptomyces cinereoruber</name>
    <dbReference type="NCBI Taxonomy" id="67260"/>
    <lineage>
        <taxon>Bacteria</taxon>
        <taxon>Bacillati</taxon>
        <taxon>Actinomycetota</taxon>
        <taxon>Actinomycetes</taxon>
        <taxon>Kitasatosporales</taxon>
        <taxon>Streptomycetaceae</taxon>
        <taxon>Streptomyces</taxon>
    </lineage>
</organism>
<evidence type="ECO:0000256" key="1">
    <source>
        <dbReference type="SAM" id="SignalP"/>
    </source>
</evidence>
<evidence type="ECO:0000259" key="2">
    <source>
        <dbReference type="Pfam" id="PF07510"/>
    </source>
</evidence>
<feature type="domain" description="GmrSD restriction endonucleases C-terminal" evidence="2">
    <location>
        <begin position="114"/>
        <end position="216"/>
    </location>
</feature>
<dbReference type="PANTHER" id="PTHR24094:SF15">
    <property type="entry name" value="AMP-DEPENDENT SYNTHETASE_LIGASE DOMAIN-CONTAINING PROTEIN-RELATED"/>
    <property type="match status" value="1"/>
</dbReference>
<dbReference type="GeneID" id="95452262"/>
<dbReference type="Pfam" id="PF07510">
    <property type="entry name" value="GmrSD_C"/>
    <property type="match status" value="1"/>
</dbReference>
<dbReference type="PROSITE" id="PS51257">
    <property type="entry name" value="PROKAR_LIPOPROTEIN"/>
    <property type="match status" value="1"/>
</dbReference>
<keyword evidence="3" id="KW-0540">Nuclease</keyword>
<proteinExistence type="predicted"/>
<name>A0ABX6BQI6_9ACTN</name>
<dbReference type="GO" id="GO:0004519">
    <property type="term" value="F:endonuclease activity"/>
    <property type="evidence" value="ECO:0007669"/>
    <property type="project" value="UniProtKB-KW"/>
</dbReference>
<sequence>MKWSAATAIAAAALALACPASAAAGTAGQSAVPARAASAVPQVLPINAAVAALPLGTEDRTGYRRTSFRHWNAGDIPADGCNTRAEVLLAEAVVAPEVGPGCTLTGGVWWSYYDDREVTPAGALDIDHMVPLAEAWDSGASAWTAKRREAYANDQGQLASLVAVTARSNRSKADQDPAQWLPPAPGALCRYVAEWTATKLRWGLAVDEAEQERLLDIAADCGGTDVEYTPAP</sequence>
<protein>
    <submittedName>
        <fullName evidence="3">HNH endonuclease</fullName>
    </submittedName>
</protein>
<keyword evidence="1" id="KW-0732">Signal</keyword>
<keyword evidence="3" id="KW-0378">Hydrolase</keyword>
<feature type="chain" id="PRO_5045855246" evidence="1">
    <location>
        <begin position="23"/>
        <end position="232"/>
    </location>
</feature>
<dbReference type="Proteomes" id="UP000326029">
    <property type="component" value="Chromosome"/>
</dbReference>
<feature type="signal peptide" evidence="1">
    <location>
        <begin position="1"/>
        <end position="22"/>
    </location>
</feature>
<reference evidence="3 4" key="1">
    <citation type="submission" date="2017-09" db="EMBL/GenBank/DDBJ databases">
        <authorList>
            <person name="Lee N."/>
            <person name="Cho B.-K."/>
        </authorList>
    </citation>
    <scope>NUCLEOTIDE SEQUENCE [LARGE SCALE GENOMIC DNA]</scope>
    <source>
        <strain evidence="3 4">ATCC 19740</strain>
    </source>
</reference>
<dbReference type="PANTHER" id="PTHR24094">
    <property type="entry name" value="SECRETED PROTEIN"/>
    <property type="match status" value="1"/>
</dbReference>
<keyword evidence="4" id="KW-1185">Reference proteome</keyword>
<dbReference type="InterPro" id="IPR011089">
    <property type="entry name" value="GmrSD_C"/>
</dbReference>
<evidence type="ECO:0000313" key="4">
    <source>
        <dbReference type="Proteomes" id="UP000326029"/>
    </source>
</evidence>
<evidence type="ECO:0000313" key="3">
    <source>
        <dbReference type="EMBL" id="QEV36546.1"/>
    </source>
</evidence>
<accession>A0ABX6BQI6</accession>
<gene>
    <name evidence="3" type="ORF">CP977_00395</name>
</gene>
<keyword evidence="3" id="KW-0255">Endonuclease</keyword>
<dbReference type="EMBL" id="CP023693">
    <property type="protein sequence ID" value="QEV36546.1"/>
    <property type="molecule type" value="Genomic_DNA"/>
</dbReference>
<dbReference type="RefSeq" id="WP_152371460.1">
    <property type="nucleotide sequence ID" value="NZ_BMSJ01000014.1"/>
</dbReference>